<dbReference type="EMBL" id="AAMS01000002">
    <property type="protein sequence ID" value="EAQ07727.1"/>
    <property type="molecule type" value="Genomic_DNA"/>
</dbReference>
<dbReference type="AlphaFoldDB" id="A3V2Z6"/>
<dbReference type="HOGENOM" id="CLU_128738_4_2_5"/>
<comment type="caution">
    <text evidence="2">The sequence shown here is derived from an EMBL/GenBank/DDBJ whole genome shotgun (WGS) entry which is preliminary data.</text>
</comment>
<feature type="transmembrane region" description="Helical" evidence="1">
    <location>
        <begin position="12"/>
        <end position="33"/>
    </location>
</feature>
<organism evidence="2 3">
    <name type="scientific">Yoonia vestfoldensis SKA53</name>
    <dbReference type="NCBI Taxonomy" id="314232"/>
    <lineage>
        <taxon>Bacteria</taxon>
        <taxon>Pseudomonadati</taxon>
        <taxon>Pseudomonadota</taxon>
        <taxon>Alphaproteobacteria</taxon>
        <taxon>Rhodobacterales</taxon>
        <taxon>Paracoccaceae</taxon>
        <taxon>Yoonia</taxon>
    </lineage>
</organism>
<keyword evidence="1" id="KW-0812">Transmembrane</keyword>
<dbReference type="Proteomes" id="UP000004507">
    <property type="component" value="Unassembled WGS sequence"/>
</dbReference>
<dbReference type="eggNOG" id="COG4270">
    <property type="taxonomic scope" value="Bacteria"/>
</dbReference>
<dbReference type="STRING" id="314232.SKA53_12858"/>
<name>A3V2Z6_9RHOB</name>
<sequence length="137" mass="14547">MVDRHLNRRRAVDWALTGVVALVMIGGGAAHFAAPQGFAALVPSFLPAVPVILAAGAVQIMIGIAALVPRSRSWGGLAFAALCAAYLPLHLWDFIRSDPVFAPPVAATIRCAVQGLFIWAGLALWRRTDRAAPRLAE</sequence>
<feature type="transmembrane region" description="Helical" evidence="1">
    <location>
        <begin position="104"/>
        <end position="125"/>
    </location>
</feature>
<keyword evidence="3" id="KW-1185">Reference proteome</keyword>
<reference evidence="2 3" key="1">
    <citation type="submission" date="2006-01" db="EMBL/GenBank/DDBJ databases">
        <authorList>
            <person name="Hagstrom A."/>
            <person name="Ferriera S."/>
            <person name="Johnson J."/>
            <person name="Kravitz S."/>
            <person name="Halpern A."/>
            <person name="Remington K."/>
            <person name="Beeson K."/>
            <person name="Tran B."/>
            <person name="Rogers Y.-H."/>
            <person name="Friedman R."/>
            <person name="Venter J.C."/>
        </authorList>
    </citation>
    <scope>NUCLEOTIDE SEQUENCE [LARGE SCALE GENOMIC DNA]</scope>
    <source>
        <strain evidence="2 3">SKA53</strain>
    </source>
</reference>
<evidence type="ECO:0000256" key="1">
    <source>
        <dbReference type="SAM" id="Phobius"/>
    </source>
</evidence>
<feature type="transmembrane region" description="Helical" evidence="1">
    <location>
        <begin position="74"/>
        <end position="92"/>
    </location>
</feature>
<gene>
    <name evidence="2" type="ORF">SKA53_12858</name>
</gene>
<proteinExistence type="predicted"/>
<accession>A3V2Z6</accession>
<protein>
    <recommendedName>
        <fullName evidence="4">DoxX family protein</fullName>
    </recommendedName>
</protein>
<keyword evidence="1" id="KW-0472">Membrane</keyword>
<evidence type="ECO:0008006" key="4">
    <source>
        <dbReference type="Google" id="ProtNLM"/>
    </source>
</evidence>
<evidence type="ECO:0000313" key="2">
    <source>
        <dbReference type="EMBL" id="EAQ07727.1"/>
    </source>
</evidence>
<dbReference type="RefSeq" id="WP_007206513.1">
    <property type="nucleotide sequence ID" value="NZ_CH672414.1"/>
</dbReference>
<feature type="transmembrane region" description="Helical" evidence="1">
    <location>
        <begin position="45"/>
        <end position="67"/>
    </location>
</feature>
<evidence type="ECO:0000313" key="3">
    <source>
        <dbReference type="Proteomes" id="UP000004507"/>
    </source>
</evidence>
<dbReference type="OrthoDB" id="327939at2"/>
<keyword evidence="1" id="KW-1133">Transmembrane helix</keyword>